<keyword evidence="2" id="KW-0813">Transport</keyword>
<gene>
    <name evidence="5" type="ORF">SAMN05216550_104160</name>
</gene>
<dbReference type="AlphaFoldDB" id="A0AAQ1JT42"/>
<proteinExistence type="inferred from homology"/>
<dbReference type="InterPro" id="IPR001638">
    <property type="entry name" value="Solute-binding_3/MltF_N"/>
</dbReference>
<dbReference type="EMBL" id="FNZM01000004">
    <property type="protein sequence ID" value="SEJ36253.1"/>
    <property type="molecule type" value="Genomic_DNA"/>
</dbReference>
<dbReference type="SMART" id="SM00062">
    <property type="entry name" value="PBPb"/>
    <property type="match status" value="1"/>
</dbReference>
<organism evidence="5 6">
    <name type="scientific">Paraburkholderia tropica</name>
    <dbReference type="NCBI Taxonomy" id="92647"/>
    <lineage>
        <taxon>Bacteria</taxon>
        <taxon>Pseudomonadati</taxon>
        <taxon>Pseudomonadota</taxon>
        <taxon>Betaproteobacteria</taxon>
        <taxon>Burkholderiales</taxon>
        <taxon>Burkholderiaceae</taxon>
        <taxon>Paraburkholderia</taxon>
    </lineage>
</organism>
<feature type="domain" description="Solute-binding protein family 3/N-terminal" evidence="4">
    <location>
        <begin position="62"/>
        <end position="294"/>
    </location>
</feature>
<dbReference type="Pfam" id="PF00497">
    <property type="entry name" value="SBP_bac_3"/>
    <property type="match status" value="1"/>
</dbReference>
<evidence type="ECO:0000259" key="4">
    <source>
        <dbReference type="SMART" id="SM00062"/>
    </source>
</evidence>
<dbReference type="GO" id="GO:0030288">
    <property type="term" value="C:outer membrane-bounded periplasmic space"/>
    <property type="evidence" value="ECO:0007669"/>
    <property type="project" value="TreeGrafter"/>
</dbReference>
<dbReference type="InterPro" id="IPR051455">
    <property type="entry name" value="Bact_solute-bind_prot3"/>
</dbReference>
<dbReference type="GO" id="GO:0006865">
    <property type="term" value="P:amino acid transport"/>
    <property type="evidence" value="ECO:0007669"/>
    <property type="project" value="TreeGrafter"/>
</dbReference>
<reference evidence="5 6" key="1">
    <citation type="submission" date="2016-10" db="EMBL/GenBank/DDBJ databases">
        <authorList>
            <person name="Varghese N."/>
            <person name="Submissions S."/>
        </authorList>
    </citation>
    <scope>NUCLEOTIDE SEQUENCE [LARGE SCALE GENOMIC DNA]</scope>
    <source>
        <strain evidence="5 6">LMG 22274</strain>
    </source>
</reference>
<comment type="similarity">
    <text evidence="1">Belongs to the bacterial solute-binding protein 3 family.</text>
</comment>
<keyword evidence="3" id="KW-0732">Signal</keyword>
<sequence length="323" mass="35247">MSRLRRPPSGLRAAAGTALVRSVVSVTFVAFVAMAAAAVAWPGLARAQVAQPTLDKIRDANAIAIGYSETSVPFSSVDANGKVVGFSQDICDRVIAAVKARTQRPGLGVRFIAVTSQNLMPLVQNGSVDLVCGVTTNTRARQRQVQFSDTFFIADTRLLTRRNSGIHDFPDLAGKTVVTNQGTTSERMLRRMNLDRHMNMQVLSAHDYGEGRRMLESGRAVAYMMDDVLLAGTRAHMAKPADWVIVGTPQSSEAYAFVMRNGDPAFRQVVDDAMSALMRSGEMGKLYTKWFEQPTPGSGADWRFPMSDALRKLYAAPNDRALD</sequence>
<dbReference type="GO" id="GO:0005576">
    <property type="term" value="C:extracellular region"/>
    <property type="evidence" value="ECO:0007669"/>
    <property type="project" value="TreeGrafter"/>
</dbReference>
<comment type="caution">
    <text evidence="5">The sequence shown here is derived from an EMBL/GenBank/DDBJ whole genome shotgun (WGS) entry which is preliminary data.</text>
</comment>
<dbReference type="PANTHER" id="PTHR30085:SF2">
    <property type="entry name" value="GLUTAMATE_ASPARTATE IMPORT SOLUTE-BINDING PROTEIN"/>
    <property type="match status" value="1"/>
</dbReference>
<dbReference type="PANTHER" id="PTHR30085">
    <property type="entry name" value="AMINO ACID ABC TRANSPORTER PERMEASE"/>
    <property type="match status" value="1"/>
</dbReference>
<evidence type="ECO:0000313" key="6">
    <source>
        <dbReference type="Proteomes" id="UP000183529"/>
    </source>
</evidence>
<evidence type="ECO:0000256" key="2">
    <source>
        <dbReference type="ARBA" id="ARBA00022448"/>
    </source>
</evidence>
<dbReference type="Gene3D" id="3.40.190.10">
    <property type="entry name" value="Periplasmic binding protein-like II"/>
    <property type="match status" value="2"/>
</dbReference>
<name>A0AAQ1JT42_9BURK</name>
<evidence type="ECO:0000256" key="1">
    <source>
        <dbReference type="ARBA" id="ARBA00010333"/>
    </source>
</evidence>
<dbReference type="SUPFAM" id="SSF53850">
    <property type="entry name" value="Periplasmic binding protein-like II"/>
    <property type="match status" value="1"/>
</dbReference>
<dbReference type="Proteomes" id="UP000183529">
    <property type="component" value="Unassembled WGS sequence"/>
</dbReference>
<evidence type="ECO:0000313" key="5">
    <source>
        <dbReference type="EMBL" id="SEJ36253.1"/>
    </source>
</evidence>
<accession>A0AAQ1JT42</accession>
<dbReference type="CDD" id="cd13688">
    <property type="entry name" value="PBP2_GltI_DEBP"/>
    <property type="match status" value="1"/>
</dbReference>
<evidence type="ECO:0000256" key="3">
    <source>
        <dbReference type="ARBA" id="ARBA00022729"/>
    </source>
</evidence>
<protein>
    <submittedName>
        <fullName evidence="5">Amino acid ABC transporter substrate-binding protein, PAAT family</fullName>
    </submittedName>
</protein>